<dbReference type="AlphaFoldDB" id="A0A6A6R010"/>
<dbReference type="Proteomes" id="UP000799750">
    <property type="component" value="Unassembled WGS sequence"/>
</dbReference>
<dbReference type="OrthoDB" id="3800294at2759"/>
<keyword evidence="3" id="KW-1185">Reference proteome</keyword>
<feature type="compositionally biased region" description="Acidic residues" evidence="1">
    <location>
        <begin position="72"/>
        <end position="85"/>
    </location>
</feature>
<reference evidence="2" key="1">
    <citation type="journal article" date="2020" name="Stud. Mycol.">
        <title>101 Dothideomycetes genomes: a test case for predicting lifestyles and emergence of pathogens.</title>
        <authorList>
            <person name="Haridas S."/>
            <person name="Albert R."/>
            <person name="Binder M."/>
            <person name="Bloem J."/>
            <person name="Labutti K."/>
            <person name="Salamov A."/>
            <person name="Andreopoulos B."/>
            <person name="Baker S."/>
            <person name="Barry K."/>
            <person name="Bills G."/>
            <person name="Bluhm B."/>
            <person name="Cannon C."/>
            <person name="Castanera R."/>
            <person name="Culley D."/>
            <person name="Daum C."/>
            <person name="Ezra D."/>
            <person name="Gonzalez J."/>
            <person name="Henrissat B."/>
            <person name="Kuo A."/>
            <person name="Liang C."/>
            <person name="Lipzen A."/>
            <person name="Lutzoni F."/>
            <person name="Magnuson J."/>
            <person name="Mondo S."/>
            <person name="Nolan M."/>
            <person name="Ohm R."/>
            <person name="Pangilinan J."/>
            <person name="Park H.-J."/>
            <person name="Ramirez L."/>
            <person name="Alfaro M."/>
            <person name="Sun H."/>
            <person name="Tritt A."/>
            <person name="Yoshinaga Y."/>
            <person name="Zwiers L.-H."/>
            <person name="Turgeon B."/>
            <person name="Goodwin S."/>
            <person name="Spatafora J."/>
            <person name="Crous P."/>
            <person name="Grigoriev I."/>
        </authorList>
    </citation>
    <scope>NUCLEOTIDE SEQUENCE</scope>
    <source>
        <strain evidence="2">CBS 269.34</strain>
    </source>
</reference>
<feature type="region of interest" description="Disordered" evidence="1">
    <location>
        <begin position="72"/>
        <end position="98"/>
    </location>
</feature>
<accession>A0A6A6R010</accession>
<name>A0A6A6R010_9PEZI</name>
<sequence>MNLPKRSFLIYILDIQVLFLRQIADLTSSRLMLLPRARFGSPLPSPPSSPPPYPPPLTRELVKSYLRGLDDSDDGGNENYSDSDESFVSSTDSSSSMPYTKSADLAFITNIPDDDCPDIKLWLEQLCQEEMSKVQWSPEYNPAIETLSCATSCASLNNMYIFLVDNISNTLEADPVFIKPSGLGMNIEGLDNCRAGLGPRPEKKLDILDSIRRPVAWNVDGEQPSASNGFDQSTALAKTVLSYDELQHELVAWSNAISADQASKIQPHEWNRNAIRVALQDKLAKMQGRIAHRKKLIRSRMHAAKIVQNEDELERLLEEKRRFSKQNFDECASEILSDISKEQRAAETQLLDELLDLTVSHAAQKELLASHYRSLPERIQMCQTATTTLQEILHRESRDMDRFLGNVDFLAIESVMRSKKAWIRARKITAQDVKPETRTEVLEKRLSNAPGTLSMMSNVYDDNKLVDDFSKCTSEICDNLLSSLQQISEAAQAQLDMYSDAYAWLGGD</sequence>
<dbReference type="EMBL" id="MU004187">
    <property type="protein sequence ID" value="KAF2497193.1"/>
    <property type="molecule type" value="Genomic_DNA"/>
</dbReference>
<organism evidence="2 3">
    <name type="scientific">Lophium mytilinum</name>
    <dbReference type="NCBI Taxonomy" id="390894"/>
    <lineage>
        <taxon>Eukaryota</taxon>
        <taxon>Fungi</taxon>
        <taxon>Dikarya</taxon>
        <taxon>Ascomycota</taxon>
        <taxon>Pezizomycotina</taxon>
        <taxon>Dothideomycetes</taxon>
        <taxon>Pleosporomycetidae</taxon>
        <taxon>Mytilinidiales</taxon>
        <taxon>Mytilinidiaceae</taxon>
        <taxon>Lophium</taxon>
    </lineage>
</organism>
<evidence type="ECO:0000313" key="3">
    <source>
        <dbReference type="Proteomes" id="UP000799750"/>
    </source>
</evidence>
<evidence type="ECO:0000313" key="2">
    <source>
        <dbReference type="EMBL" id="KAF2497193.1"/>
    </source>
</evidence>
<gene>
    <name evidence="2" type="ORF">BU16DRAFT_352483</name>
</gene>
<proteinExistence type="predicted"/>
<evidence type="ECO:0000256" key="1">
    <source>
        <dbReference type="SAM" id="MobiDB-lite"/>
    </source>
</evidence>
<protein>
    <submittedName>
        <fullName evidence="2">Uncharacterized protein</fullName>
    </submittedName>
</protein>
<feature type="compositionally biased region" description="Low complexity" evidence="1">
    <location>
        <begin position="86"/>
        <end position="96"/>
    </location>
</feature>